<dbReference type="EMBL" id="ABCB02000017">
    <property type="protein sequence ID" value="EDO61941.1"/>
    <property type="molecule type" value="Genomic_DNA"/>
</dbReference>
<proteinExistence type="predicted"/>
<dbReference type="HOGENOM" id="CLU_2988577_0_0_9"/>
<reference evidence="2 3" key="2">
    <citation type="submission" date="2007-08" db="EMBL/GenBank/DDBJ databases">
        <authorList>
            <person name="Fulton L."/>
            <person name="Clifton S."/>
            <person name="Fulton B."/>
            <person name="Xu J."/>
            <person name="Minx P."/>
            <person name="Pepin K.H."/>
            <person name="Johnson M."/>
            <person name="Thiruvilangam P."/>
            <person name="Bhonagiri V."/>
            <person name="Nash W.E."/>
            <person name="Wang C."/>
            <person name="Mardis E.R."/>
            <person name="Wilson R.K."/>
        </authorList>
    </citation>
    <scope>NUCLEOTIDE SEQUENCE [LARGE SCALE GENOMIC DNA]</scope>
    <source>
        <strain evidence="2 3">DSM 753</strain>
    </source>
</reference>
<comment type="caution">
    <text evidence="2">The sequence shown here is derived from an EMBL/GenBank/DDBJ whole genome shotgun (WGS) entry which is preliminary data.</text>
</comment>
<reference evidence="2 3" key="1">
    <citation type="submission" date="2007-08" db="EMBL/GenBank/DDBJ databases">
        <title>Draft genome sequence of Clostridium leptum (DSM 753).</title>
        <authorList>
            <person name="Sudarsanam P."/>
            <person name="Ley R."/>
            <person name="Guruge J."/>
            <person name="Turnbaugh P.J."/>
            <person name="Mahowald M."/>
            <person name="Liep D."/>
            <person name="Gordon J."/>
        </authorList>
    </citation>
    <scope>NUCLEOTIDE SEQUENCE [LARGE SCALE GENOMIC DNA]</scope>
    <source>
        <strain evidence="2 3">DSM 753</strain>
    </source>
</reference>
<sequence>MRNKAGFFIASPPHKREQRAGSGREPFTSRFLPFISFFIFFSFWEEACFPASSLFLF</sequence>
<accession>A7VSB1</accession>
<protein>
    <submittedName>
        <fullName evidence="2">Uncharacterized protein</fullName>
    </submittedName>
</protein>
<evidence type="ECO:0000313" key="2">
    <source>
        <dbReference type="EMBL" id="EDO61941.1"/>
    </source>
</evidence>
<dbReference type="AlphaFoldDB" id="A7VSB1"/>
<dbReference type="Proteomes" id="UP000003490">
    <property type="component" value="Unassembled WGS sequence"/>
</dbReference>
<organism evidence="2 3">
    <name type="scientific">[Clostridium] leptum DSM 753</name>
    <dbReference type="NCBI Taxonomy" id="428125"/>
    <lineage>
        <taxon>Bacteria</taxon>
        <taxon>Bacillati</taxon>
        <taxon>Bacillota</taxon>
        <taxon>Clostridia</taxon>
        <taxon>Eubacteriales</taxon>
        <taxon>Oscillospiraceae</taxon>
        <taxon>Oscillospiraceae incertae sedis</taxon>
    </lineage>
</organism>
<evidence type="ECO:0000313" key="3">
    <source>
        <dbReference type="Proteomes" id="UP000003490"/>
    </source>
</evidence>
<feature type="region of interest" description="Disordered" evidence="1">
    <location>
        <begin position="1"/>
        <end position="26"/>
    </location>
</feature>
<evidence type="ECO:0000256" key="1">
    <source>
        <dbReference type="SAM" id="MobiDB-lite"/>
    </source>
</evidence>
<gene>
    <name evidence="2" type="ORF">CLOLEP_01452</name>
</gene>
<name>A7VSB1_9FIRM</name>